<dbReference type="Pfam" id="PF13966">
    <property type="entry name" value="zf-RVT"/>
    <property type="match status" value="1"/>
</dbReference>
<reference evidence="2 3" key="1">
    <citation type="submission" date="2024-02" db="EMBL/GenBank/DDBJ databases">
        <title>High-quality chromosome-scale genome assembly of Pensacola bahiagrass (Paspalum notatum Flugge var. saurae).</title>
        <authorList>
            <person name="Vega J.M."/>
            <person name="Podio M."/>
            <person name="Orjuela J."/>
            <person name="Siena L.A."/>
            <person name="Pessino S.C."/>
            <person name="Combes M.C."/>
            <person name="Mariac C."/>
            <person name="Albertini E."/>
            <person name="Pupilli F."/>
            <person name="Ortiz J.P.A."/>
            <person name="Leblanc O."/>
        </authorList>
    </citation>
    <scope>NUCLEOTIDE SEQUENCE [LARGE SCALE GENOMIC DNA]</scope>
    <source>
        <strain evidence="2">R1</strain>
        <tissue evidence="2">Leaf</tissue>
    </source>
</reference>
<dbReference type="PANTHER" id="PTHR33116">
    <property type="entry name" value="REVERSE TRANSCRIPTASE ZINC-BINDING DOMAIN-CONTAINING PROTEIN-RELATED-RELATED"/>
    <property type="match status" value="1"/>
</dbReference>
<dbReference type="InterPro" id="IPR026960">
    <property type="entry name" value="RVT-Znf"/>
</dbReference>
<dbReference type="EMBL" id="CP144747">
    <property type="protein sequence ID" value="WVZ66997.1"/>
    <property type="molecule type" value="Genomic_DNA"/>
</dbReference>
<gene>
    <name evidence="2" type="ORF">U9M48_016144</name>
</gene>
<dbReference type="AlphaFoldDB" id="A0AAQ3T6K3"/>
<evidence type="ECO:0000313" key="3">
    <source>
        <dbReference type="Proteomes" id="UP001341281"/>
    </source>
</evidence>
<sequence length="235" mass="27014">MTLQSHPINEEARNERYLGLPITVGKSKKRTFEYIKNKIWARIRGWQEKLLWKAEKKILMKAVAQTIPAYAIITRKSITPRGSSLFIKLSELIDPATSSWDEQLIRDTFWPEDVQEILTIPVDTDATDWPAWHFDSTGNFSVKSAYNLAVHIRDRDLGKDASSSTAAAVSAHNSLPVRRNLARRGVKTDTICPMCHRLDEDCDHVFFRCKRSKECWEDMNLEHIRAILETCKSGK</sequence>
<dbReference type="Proteomes" id="UP001341281">
    <property type="component" value="Chromosome 03"/>
</dbReference>
<dbReference type="PANTHER" id="PTHR33116:SF86">
    <property type="entry name" value="REVERSE TRANSCRIPTASE DOMAIN-CONTAINING PROTEIN"/>
    <property type="match status" value="1"/>
</dbReference>
<feature type="domain" description="Reverse transcriptase zinc-binding" evidence="1">
    <location>
        <begin position="168"/>
        <end position="216"/>
    </location>
</feature>
<evidence type="ECO:0000259" key="1">
    <source>
        <dbReference type="Pfam" id="PF13966"/>
    </source>
</evidence>
<keyword evidence="3" id="KW-1185">Reference proteome</keyword>
<protein>
    <recommendedName>
        <fullName evidence="1">Reverse transcriptase zinc-binding domain-containing protein</fullName>
    </recommendedName>
</protein>
<proteinExistence type="predicted"/>
<accession>A0AAQ3T6K3</accession>
<organism evidence="2 3">
    <name type="scientific">Paspalum notatum var. saurae</name>
    <dbReference type="NCBI Taxonomy" id="547442"/>
    <lineage>
        <taxon>Eukaryota</taxon>
        <taxon>Viridiplantae</taxon>
        <taxon>Streptophyta</taxon>
        <taxon>Embryophyta</taxon>
        <taxon>Tracheophyta</taxon>
        <taxon>Spermatophyta</taxon>
        <taxon>Magnoliopsida</taxon>
        <taxon>Liliopsida</taxon>
        <taxon>Poales</taxon>
        <taxon>Poaceae</taxon>
        <taxon>PACMAD clade</taxon>
        <taxon>Panicoideae</taxon>
        <taxon>Andropogonodae</taxon>
        <taxon>Paspaleae</taxon>
        <taxon>Paspalinae</taxon>
        <taxon>Paspalum</taxon>
    </lineage>
</organism>
<evidence type="ECO:0000313" key="2">
    <source>
        <dbReference type="EMBL" id="WVZ66997.1"/>
    </source>
</evidence>
<name>A0AAQ3T6K3_PASNO</name>